<reference evidence="3" key="1">
    <citation type="submission" date="2017-02" db="UniProtKB">
        <authorList>
            <consortium name="WormBaseParasite"/>
        </authorList>
    </citation>
    <scope>IDENTIFICATION</scope>
</reference>
<evidence type="ECO:0000313" key="3">
    <source>
        <dbReference type="WBParaSite" id="BPAG_0000634101-mRNA-1"/>
    </source>
</evidence>
<accession>A0A0N4TDQ3</accession>
<organism evidence="3">
    <name type="scientific">Brugia pahangi</name>
    <name type="common">Filarial nematode worm</name>
    <dbReference type="NCBI Taxonomy" id="6280"/>
    <lineage>
        <taxon>Eukaryota</taxon>
        <taxon>Metazoa</taxon>
        <taxon>Ecdysozoa</taxon>
        <taxon>Nematoda</taxon>
        <taxon>Chromadorea</taxon>
        <taxon>Rhabditida</taxon>
        <taxon>Spirurina</taxon>
        <taxon>Spiruromorpha</taxon>
        <taxon>Filarioidea</taxon>
        <taxon>Onchocercidae</taxon>
        <taxon>Brugia</taxon>
    </lineage>
</organism>
<keyword evidence="2" id="KW-1185">Reference proteome</keyword>
<dbReference type="EMBL" id="UZAD01005580">
    <property type="protein sequence ID" value="VDN87490.1"/>
    <property type="molecule type" value="Genomic_DNA"/>
</dbReference>
<sequence length="41" mass="5300">MMNIFDLFRFQKFSKKLYTYFEIVSYKYFRLVDCLFVWQIK</sequence>
<dbReference type="Proteomes" id="UP000278627">
    <property type="component" value="Unassembled WGS sequence"/>
</dbReference>
<dbReference type="WBParaSite" id="BPAG_0000634101-mRNA-1">
    <property type="protein sequence ID" value="BPAG_0000634101-mRNA-1"/>
    <property type="gene ID" value="BPAG_0000634101"/>
</dbReference>
<dbReference type="AlphaFoldDB" id="A0A0N4TDQ3"/>
<name>A0A0N4TDQ3_BRUPA</name>
<evidence type="ECO:0000313" key="1">
    <source>
        <dbReference type="EMBL" id="VDN87490.1"/>
    </source>
</evidence>
<proteinExistence type="predicted"/>
<protein>
    <submittedName>
        <fullName evidence="1 3">Uncharacterized protein</fullName>
    </submittedName>
</protein>
<reference evidence="1 2" key="2">
    <citation type="submission" date="2018-11" db="EMBL/GenBank/DDBJ databases">
        <authorList>
            <consortium name="Pathogen Informatics"/>
        </authorList>
    </citation>
    <scope>NUCLEOTIDE SEQUENCE [LARGE SCALE GENOMIC DNA]</scope>
</reference>
<gene>
    <name evidence="1" type="ORF">BPAG_LOCUS6304</name>
</gene>
<evidence type="ECO:0000313" key="2">
    <source>
        <dbReference type="Proteomes" id="UP000278627"/>
    </source>
</evidence>